<dbReference type="AlphaFoldDB" id="A0A136Q4L9"/>
<comment type="subcellular location">
    <subcellularLocation>
        <location evidence="1">Cell membrane</location>
        <topology evidence="1">Multi-pass membrane protein</topology>
    </subcellularLocation>
</comment>
<evidence type="ECO:0000313" key="8">
    <source>
        <dbReference type="EMBL" id="KXK65623.1"/>
    </source>
</evidence>
<feature type="domain" description="ABC3 transporter permease C-terminal" evidence="7">
    <location>
        <begin position="368"/>
        <end position="463"/>
    </location>
</feature>
<dbReference type="PANTHER" id="PTHR30572:SF9">
    <property type="entry name" value="ABC TRANSPORTER PERMEASE PROTEIN"/>
    <property type="match status" value="1"/>
</dbReference>
<evidence type="ECO:0000256" key="1">
    <source>
        <dbReference type="ARBA" id="ARBA00004651"/>
    </source>
</evidence>
<dbReference type="InterPro" id="IPR050250">
    <property type="entry name" value="Macrolide_Exporter_MacB"/>
</dbReference>
<dbReference type="GO" id="GO:0005886">
    <property type="term" value="C:plasma membrane"/>
    <property type="evidence" value="ECO:0007669"/>
    <property type="project" value="UniProtKB-SubCell"/>
</dbReference>
<keyword evidence="4 6" id="KW-1133">Transmembrane helix</keyword>
<evidence type="ECO:0000256" key="4">
    <source>
        <dbReference type="ARBA" id="ARBA00022989"/>
    </source>
</evidence>
<protein>
    <submittedName>
        <fullName evidence="8">Efflux ABC transporter, permease protein</fullName>
    </submittedName>
</protein>
<dbReference type="PANTHER" id="PTHR30572">
    <property type="entry name" value="MEMBRANE COMPONENT OF TRANSPORTER-RELATED"/>
    <property type="match status" value="1"/>
</dbReference>
<evidence type="ECO:0000256" key="2">
    <source>
        <dbReference type="ARBA" id="ARBA00022475"/>
    </source>
</evidence>
<organism evidence="8 9">
    <name type="scientific">Christensenella minuta</name>
    <dbReference type="NCBI Taxonomy" id="626937"/>
    <lineage>
        <taxon>Bacteria</taxon>
        <taxon>Bacillati</taxon>
        <taxon>Bacillota</taxon>
        <taxon>Clostridia</taxon>
        <taxon>Christensenellales</taxon>
        <taxon>Christensenellaceae</taxon>
        <taxon>Christensenella</taxon>
    </lineage>
</organism>
<comment type="caution">
    <text evidence="8">The sequence shown here is derived from an EMBL/GenBank/DDBJ whole genome shotgun (WGS) entry which is preliminary data.</text>
</comment>
<keyword evidence="3 6" id="KW-0812">Transmembrane</keyword>
<dbReference type="Pfam" id="PF02687">
    <property type="entry name" value="FtsX"/>
    <property type="match status" value="1"/>
</dbReference>
<evidence type="ECO:0000256" key="5">
    <source>
        <dbReference type="ARBA" id="ARBA00023136"/>
    </source>
</evidence>
<feature type="transmembrane region" description="Helical" evidence="6">
    <location>
        <begin position="486"/>
        <end position="509"/>
    </location>
</feature>
<evidence type="ECO:0000259" key="7">
    <source>
        <dbReference type="Pfam" id="PF02687"/>
    </source>
</evidence>
<dbReference type="KEGG" id="cmiu:B1H56_10635"/>
<evidence type="ECO:0000313" key="9">
    <source>
        <dbReference type="Proteomes" id="UP000070366"/>
    </source>
</evidence>
<dbReference type="GO" id="GO:0022857">
    <property type="term" value="F:transmembrane transporter activity"/>
    <property type="evidence" value="ECO:0007669"/>
    <property type="project" value="TreeGrafter"/>
</dbReference>
<dbReference type="Proteomes" id="UP000070366">
    <property type="component" value="Unassembled WGS sequence"/>
</dbReference>
<evidence type="ECO:0000256" key="6">
    <source>
        <dbReference type="SAM" id="Phobius"/>
    </source>
</evidence>
<dbReference type="OrthoDB" id="9812886at2"/>
<keyword evidence="2" id="KW-1003">Cell membrane</keyword>
<dbReference type="STRING" id="626937.HMPREF3293_01547"/>
<dbReference type="EMBL" id="LSZW01000060">
    <property type="protein sequence ID" value="KXK65623.1"/>
    <property type="molecule type" value="Genomic_DNA"/>
</dbReference>
<gene>
    <name evidence="8" type="ORF">HMPREF3293_01547</name>
</gene>
<reference evidence="8 9" key="1">
    <citation type="submission" date="2016-02" db="EMBL/GenBank/DDBJ databases">
        <authorList>
            <person name="Wen L."/>
            <person name="He K."/>
            <person name="Yang H."/>
        </authorList>
    </citation>
    <scope>NUCLEOTIDE SEQUENCE [LARGE SCALE GENOMIC DNA]</scope>
    <source>
        <strain evidence="8 9">DSM 22607</strain>
    </source>
</reference>
<keyword evidence="9" id="KW-1185">Reference proteome</keyword>
<feature type="transmembrane region" description="Helical" evidence="6">
    <location>
        <begin position="409"/>
        <end position="433"/>
    </location>
</feature>
<name>A0A136Q4L9_9FIRM</name>
<feature type="transmembrane region" description="Helical" evidence="6">
    <location>
        <begin position="368"/>
        <end position="389"/>
    </location>
</feature>
<dbReference type="InterPro" id="IPR003838">
    <property type="entry name" value="ABC3_permease_C"/>
</dbReference>
<evidence type="ECO:0000256" key="3">
    <source>
        <dbReference type="ARBA" id="ARBA00022692"/>
    </source>
</evidence>
<sequence>MNPFQRAVKYIGRKKVRTIILFCILFAMALSMLICSSIRGSAVFAAEEVRKTYGSGFRLYIDFDLPEEMLWEDAVHEDGMPYKKFIGPNITPEALDELLAVTGIEEYCSGEGALALYTSLELVPGLCAFWYDEILGEGNHYPEYISEESYWKQAQLYRETPYPEEEIPGIYTWRNYTNIYFCENSGLHPFFRNGSLTLAEGRHIGRNDAFCALVSETLAGRNGLSLGDSFTVEQRQDTVILSGDPETCVGRPIPLTVVGIFRVNFADEPSRFTMENELTDNFIFTDMQTDEKWREYYSAAVGKTYTPGQRKYNDLTLFVEDPALLDDAIQKVRSLDLIDWNYYTIEKDDSAYRALAKPLDMMTGITTFLTVLLAAGCLIVLMLLFFMWIRGRRREIGILRAQGVRKGNILCQLLLECLLVVAAAFCSAALVAAPLSQPLGDLLAGSVVDEAAGPFEKTFDRFQNVVLERVSSEPVTLLYPVEGGGLAAVGILLLSVSSGTVCIAAAPILRQKPRDILSGK</sequence>
<dbReference type="RefSeq" id="WP_066519529.1">
    <property type="nucleotide sequence ID" value="NZ_CABMOF010000002.1"/>
</dbReference>
<proteinExistence type="predicted"/>
<keyword evidence="5 6" id="KW-0472">Membrane</keyword>
<accession>A0A136Q4L9</accession>